<dbReference type="Gene3D" id="1.10.630.10">
    <property type="entry name" value="Cytochrome P450"/>
    <property type="match status" value="1"/>
</dbReference>
<evidence type="ECO:0000256" key="4">
    <source>
        <dbReference type="ARBA" id="ARBA00023004"/>
    </source>
</evidence>
<dbReference type="GO" id="GO:0004497">
    <property type="term" value="F:monooxygenase activity"/>
    <property type="evidence" value="ECO:0007669"/>
    <property type="project" value="UniProtKB-KW"/>
</dbReference>
<evidence type="ECO:0000256" key="3">
    <source>
        <dbReference type="ARBA" id="ARBA00023002"/>
    </source>
</evidence>
<dbReference type="GO" id="GO:0006629">
    <property type="term" value="P:lipid metabolic process"/>
    <property type="evidence" value="ECO:0007669"/>
    <property type="project" value="UniProtKB-ARBA"/>
</dbReference>
<dbReference type="InterPro" id="IPR017972">
    <property type="entry name" value="Cyt_P450_CS"/>
</dbReference>
<dbReference type="GO" id="GO:0005506">
    <property type="term" value="F:iron ion binding"/>
    <property type="evidence" value="ECO:0007669"/>
    <property type="project" value="InterPro"/>
</dbReference>
<comment type="similarity">
    <text evidence="1 6">Belongs to the cytochrome P450 family.</text>
</comment>
<keyword evidence="9" id="KW-1185">Reference proteome</keyword>
<evidence type="ECO:0000256" key="7">
    <source>
        <dbReference type="SAM" id="Phobius"/>
    </source>
</evidence>
<evidence type="ECO:0000256" key="1">
    <source>
        <dbReference type="ARBA" id="ARBA00010617"/>
    </source>
</evidence>
<feature type="binding site" description="axial binding residue" evidence="5">
    <location>
        <position position="446"/>
    </location>
    <ligand>
        <name>heme</name>
        <dbReference type="ChEBI" id="CHEBI:30413"/>
    </ligand>
    <ligandPart>
        <name>Fe</name>
        <dbReference type="ChEBI" id="CHEBI:18248"/>
    </ligandPart>
</feature>
<dbReference type="InterPro" id="IPR001128">
    <property type="entry name" value="Cyt_P450"/>
</dbReference>
<evidence type="ECO:0000313" key="9">
    <source>
        <dbReference type="Proteomes" id="UP001177140"/>
    </source>
</evidence>
<evidence type="ECO:0000256" key="2">
    <source>
        <dbReference type="ARBA" id="ARBA00022723"/>
    </source>
</evidence>
<dbReference type="PANTHER" id="PTHR24296">
    <property type="entry name" value="CYTOCHROME P450"/>
    <property type="match status" value="1"/>
</dbReference>
<dbReference type="EMBL" id="JAJJMA010245112">
    <property type="protein sequence ID" value="MCL7043300.1"/>
    <property type="molecule type" value="Genomic_DNA"/>
</dbReference>
<name>A0AA41VLF4_PAPNU</name>
<keyword evidence="4 5" id="KW-0408">Iron</keyword>
<dbReference type="PRINTS" id="PR00463">
    <property type="entry name" value="EP450I"/>
</dbReference>
<proteinExistence type="inferred from homology"/>
<reference evidence="8" key="1">
    <citation type="submission" date="2022-03" db="EMBL/GenBank/DDBJ databases">
        <title>A functionally conserved STORR gene fusion in Papaver species that diverged 16.8 million years ago.</title>
        <authorList>
            <person name="Catania T."/>
        </authorList>
    </citation>
    <scope>NUCLEOTIDE SEQUENCE</scope>
    <source>
        <strain evidence="8">S-191538</strain>
    </source>
</reference>
<dbReference type="Pfam" id="PF00067">
    <property type="entry name" value="p450"/>
    <property type="match status" value="1"/>
</dbReference>
<protein>
    <recommendedName>
        <fullName evidence="10">Cytochrome P450</fullName>
    </recommendedName>
</protein>
<evidence type="ECO:0000256" key="6">
    <source>
        <dbReference type="RuleBase" id="RU000461"/>
    </source>
</evidence>
<keyword evidence="7" id="KW-0472">Membrane</keyword>
<dbReference type="AlphaFoldDB" id="A0AA41VLF4"/>
<accession>A0AA41VLF4</accession>
<feature type="transmembrane region" description="Helical" evidence="7">
    <location>
        <begin position="6"/>
        <end position="28"/>
    </location>
</feature>
<dbReference type="PRINTS" id="PR00385">
    <property type="entry name" value="P450"/>
</dbReference>
<dbReference type="InterPro" id="IPR036396">
    <property type="entry name" value="Cyt_P450_sf"/>
</dbReference>
<dbReference type="GO" id="GO:0020037">
    <property type="term" value="F:heme binding"/>
    <property type="evidence" value="ECO:0007669"/>
    <property type="project" value="InterPro"/>
</dbReference>
<dbReference type="CDD" id="cd11064">
    <property type="entry name" value="CYP86A"/>
    <property type="match status" value="1"/>
</dbReference>
<gene>
    <name evidence="8" type="ORF">MKW94_017858</name>
</gene>
<keyword evidence="6" id="KW-0503">Monooxygenase</keyword>
<keyword evidence="7" id="KW-1133">Transmembrane helix</keyword>
<keyword evidence="7" id="KW-0812">Transmembrane</keyword>
<evidence type="ECO:0008006" key="10">
    <source>
        <dbReference type="Google" id="ProtNLM"/>
    </source>
</evidence>
<dbReference type="Proteomes" id="UP001177140">
    <property type="component" value="Unassembled WGS sequence"/>
</dbReference>
<dbReference type="GO" id="GO:0016705">
    <property type="term" value="F:oxidoreductase activity, acting on paired donors, with incorporation or reduction of molecular oxygen"/>
    <property type="evidence" value="ECO:0007669"/>
    <property type="project" value="InterPro"/>
</dbReference>
<dbReference type="GO" id="GO:0033075">
    <property type="term" value="P:isoquinoline alkaloid biosynthetic process"/>
    <property type="evidence" value="ECO:0007669"/>
    <property type="project" value="UniProtKB-ARBA"/>
</dbReference>
<dbReference type="PROSITE" id="PS00086">
    <property type="entry name" value="CYTOCHROME_P450"/>
    <property type="match status" value="1"/>
</dbReference>
<sequence>MLELWSSISWLLLFSIILISTIFLRAYIRNPSPKLHTSYPLVGATFAILSNRIRVNQWITDILSQCSTRTCVLQRGILGPARVWTANPENVKHILQTQFSVYLKDEIITSNHSDFFGTGIFNTDGENWKFQRKISSHEFNTKSLRKFIEDVVKTELFDRFIPVLSTAAEQNTVLDLQNILQRFGFDSICKISFGFDPAYLSPSLVWSEFVTAYEDATQISSNRAGYVIPLVWKLKRHLNIGSEKKLREASSKVRESVRRLIRQKKQEIKDSVEATDLLSRFLRDDHCNDDFVVDIVISFILAGKDTVAAALTCFFWLVSCHPRVEEEILKEINQLAPDDPGYEDVKSLVYIHASLCESMRLYPPVPNDSRAATRDDVLPDGTIVKKGMRVTYCAYAMGRMDDLWGSDWDEFKPERWLEMDKGTGKSHFVARDSYTYPVFHAGPRICLGKEMSFLQMKMLVVETLRRFRVVPAEVDEPVFVSYLTLHMKGGFSVKIQKRC</sequence>
<evidence type="ECO:0000256" key="5">
    <source>
        <dbReference type="PIRSR" id="PIRSR602401-1"/>
    </source>
</evidence>
<keyword evidence="3 6" id="KW-0560">Oxidoreductase</keyword>
<dbReference type="SUPFAM" id="SSF48264">
    <property type="entry name" value="Cytochrome P450"/>
    <property type="match status" value="1"/>
</dbReference>
<comment type="cofactor">
    <cofactor evidence="5">
        <name>heme</name>
        <dbReference type="ChEBI" id="CHEBI:30413"/>
    </cofactor>
</comment>
<organism evidence="8 9">
    <name type="scientific">Papaver nudicaule</name>
    <name type="common">Iceland poppy</name>
    <dbReference type="NCBI Taxonomy" id="74823"/>
    <lineage>
        <taxon>Eukaryota</taxon>
        <taxon>Viridiplantae</taxon>
        <taxon>Streptophyta</taxon>
        <taxon>Embryophyta</taxon>
        <taxon>Tracheophyta</taxon>
        <taxon>Spermatophyta</taxon>
        <taxon>Magnoliopsida</taxon>
        <taxon>Ranunculales</taxon>
        <taxon>Papaveraceae</taxon>
        <taxon>Papaveroideae</taxon>
        <taxon>Papaver</taxon>
    </lineage>
</organism>
<keyword evidence="5 6" id="KW-0349">Heme</keyword>
<evidence type="ECO:0000313" key="8">
    <source>
        <dbReference type="EMBL" id="MCL7043300.1"/>
    </source>
</evidence>
<dbReference type="InterPro" id="IPR002401">
    <property type="entry name" value="Cyt_P450_E_grp-I"/>
</dbReference>
<keyword evidence="2 5" id="KW-0479">Metal-binding</keyword>
<comment type="caution">
    <text evidence="8">The sequence shown here is derived from an EMBL/GenBank/DDBJ whole genome shotgun (WGS) entry which is preliminary data.</text>
</comment>